<reference evidence="1 2" key="1">
    <citation type="journal article" date="2018" name="Front. Plant Sci.">
        <title>Red Clover (Trifolium pratense) and Zigzag Clover (T. medium) - A Picture of Genomic Similarities and Differences.</title>
        <authorList>
            <person name="Dluhosova J."/>
            <person name="Istvanek J."/>
            <person name="Nedelnik J."/>
            <person name="Repkova J."/>
        </authorList>
    </citation>
    <scope>NUCLEOTIDE SEQUENCE [LARGE SCALE GENOMIC DNA]</scope>
    <source>
        <strain evidence="2">cv. 10/8</strain>
        <tissue evidence="1">Leaf</tissue>
    </source>
</reference>
<protein>
    <submittedName>
        <fullName evidence="1">Pentatricopeptide repeat-containing protein</fullName>
    </submittedName>
</protein>
<accession>A0A392UC71</accession>
<feature type="non-terminal residue" evidence="1">
    <location>
        <position position="53"/>
    </location>
</feature>
<name>A0A392UC71_9FABA</name>
<comment type="caution">
    <text evidence="1">The sequence shown here is derived from an EMBL/GenBank/DDBJ whole genome shotgun (WGS) entry which is preliminary data.</text>
</comment>
<keyword evidence="2" id="KW-1185">Reference proteome</keyword>
<dbReference type="Gene3D" id="1.25.40.10">
    <property type="entry name" value="Tetratricopeptide repeat domain"/>
    <property type="match status" value="1"/>
</dbReference>
<organism evidence="1 2">
    <name type="scientific">Trifolium medium</name>
    <dbReference type="NCBI Taxonomy" id="97028"/>
    <lineage>
        <taxon>Eukaryota</taxon>
        <taxon>Viridiplantae</taxon>
        <taxon>Streptophyta</taxon>
        <taxon>Embryophyta</taxon>
        <taxon>Tracheophyta</taxon>
        <taxon>Spermatophyta</taxon>
        <taxon>Magnoliopsida</taxon>
        <taxon>eudicotyledons</taxon>
        <taxon>Gunneridae</taxon>
        <taxon>Pentapetalae</taxon>
        <taxon>rosids</taxon>
        <taxon>fabids</taxon>
        <taxon>Fabales</taxon>
        <taxon>Fabaceae</taxon>
        <taxon>Papilionoideae</taxon>
        <taxon>50 kb inversion clade</taxon>
        <taxon>NPAAA clade</taxon>
        <taxon>Hologalegina</taxon>
        <taxon>IRL clade</taxon>
        <taxon>Trifolieae</taxon>
        <taxon>Trifolium</taxon>
    </lineage>
</organism>
<dbReference type="AlphaFoldDB" id="A0A392UC71"/>
<dbReference type="InterPro" id="IPR011990">
    <property type="entry name" value="TPR-like_helical_dom_sf"/>
</dbReference>
<evidence type="ECO:0000313" key="2">
    <source>
        <dbReference type="Proteomes" id="UP000265520"/>
    </source>
</evidence>
<dbReference type="EMBL" id="LXQA010779689">
    <property type="protein sequence ID" value="MCI70638.1"/>
    <property type="molecule type" value="Genomic_DNA"/>
</dbReference>
<sequence length="53" mass="5809">MQRKGVRPDIYTVTSIVHACACSYSLDKGRDVHSYVIKNGMGLNLPVANALMN</sequence>
<proteinExistence type="predicted"/>
<dbReference type="Proteomes" id="UP000265520">
    <property type="component" value="Unassembled WGS sequence"/>
</dbReference>
<evidence type="ECO:0000313" key="1">
    <source>
        <dbReference type="EMBL" id="MCI70638.1"/>
    </source>
</evidence>